<evidence type="ECO:0000259" key="2">
    <source>
        <dbReference type="Pfam" id="PF22914"/>
    </source>
</evidence>
<reference evidence="3 4" key="1">
    <citation type="submission" date="2023-05" db="EMBL/GenBank/DDBJ databases">
        <title>B98-5 Cell Line De Novo Hybrid Assembly: An Optical Mapping Approach.</title>
        <authorList>
            <person name="Kananen K."/>
            <person name="Auerbach J.A."/>
            <person name="Kautto E."/>
            <person name="Blachly J.S."/>
        </authorList>
    </citation>
    <scope>NUCLEOTIDE SEQUENCE [LARGE SCALE GENOMIC DNA]</scope>
    <source>
        <strain evidence="3">B95-8</strain>
        <tissue evidence="3">Cell line</tissue>
    </source>
</reference>
<protein>
    <recommendedName>
        <fullName evidence="2">Fibulin C-terminal Ig-like domain-containing protein</fullName>
    </recommendedName>
</protein>
<dbReference type="InterPro" id="IPR055088">
    <property type="entry name" value="Fibulin_C"/>
</dbReference>
<dbReference type="Proteomes" id="UP001266305">
    <property type="component" value="Unassembled WGS sequence"/>
</dbReference>
<keyword evidence="1" id="KW-0677">Repeat</keyword>
<dbReference type="EMBL" id="JASSZA010000008">
    <property type="protein sequence ID" value="KAK2104628.1"/>
    <property type="molecule type" value="Genomic_DNA"/>
</dbReference>
<evidence type="ECO:0000313" key="4">
    <source>
        <dbReference type="Proteomes" id="UP001266305"/>
    </source>
</evidence>
<evidence type="ECO:0000256" key="1">
    <source>
        <dbReference type="ARBA" id="ARBA00022737"/>
    </source>
</evidence>
<gene>
    <name evidence="3" type="ORF">P7K49_018484</name>
</gene>
<comment type="caution">
    <text evidence="3">The sequence shown here is derived from an EMBL/GenBank/DDBJ whole genome shotgun (WGS) entry which is preliminary data.</text>
</comment>
<feature type="domain" description="Fibulin C-terminal Ig-like" evidence="2">
    <location>
        <begin position="125"/>
        <end position="173"/>
    </location>
</feature>
<organism evidence="3 4">
    <name type="scientific">Saguinus oedipus</name>
    <name type="common">Cotton-top tamarin</name>
    <name type="synonym">Oedipomidas oedipus</name>
    <dbReference type="NCBI Taxonomy" id="9490"/>
    <lineage>
        <taxon>Eukaryota</taxon>
        <taxon>Metazoa</taxon>
        <taxon>Chordata</taxon>
        <taxon>Craniata</taxon>
        <taxon>Vertebrata</taxon>
        <taxon>Euteleostomi</taxon>
        <taxon>Mammalia</taxon>
        <taxon>Eutheria</taxon>
        <taxon>Euarchontoglires</taxon>
        <taxon>Primates</taxon>
        <taxon>Haplorrhini</taxon>
        <taxon>Platyrrhini</taxon>
        <taxon>Cebidae</taxon>
        <taxon>Callitrichinae</taxon>
        <taxon>Saguinus</taxon>
    </lineage>
</organism>
<sequence length="176" mass="19507">MNAQGLSGLFHECPGSALKAECGGGCPQLLWQVLELSQVLVGRVDPDRGWTVSTVTSKWESLGFFHTQETLTRRAQRNNLEEEAPITWMLTGTGGTSAKRKLCDRHTADSLMDRGGHSIWPPPQTGPISATLVMTRPIKGPREIQLDLEMITVNTVINFRGSSVIRLRIYVSQYPF</sequence>
<accession>A0ABQ9V5H7</accession>
<keyword evidence="4" id="KW-1185">Reference proteome</keyword>
<dbReference type="Pfam" id="PF22914">
    <property type="entry name" value="Fibulin_C"/>
    <property type="match status" value="1"/>
</dbReference>
<name>A0ABQ9V5H7_SAGOE</name>
<proteinExistence type="predicted"/>
<evidence type="ECO:0000313" key="3">
    <source>
        <dbReference type="EMBL" id="KAK2104628.1"/>
    </source>
</evidence>